<keyword evidence="1" id="KW-0175">Coiled coil</keyword>
<name>A0A9D4RSW1_DREPO</name>
<feature type="coiled-coil region" evidence="1">
    <location>
        <begin position="354"/>
        <end position="388"/>
    </location>
</feature>
<protein>
    <submittedName>
        <fullName evidence="3">Uncharacterized protein</fullName>
    </submittedName>
</protein>
<feature type="region of interest" description="Disordered" evidence="2">
    <location>
        <begin position="135"/>
        <end position="161"/>
    </location>
</feature>
<reference evidence="3" key="2">
    <citation type="submission" date="2020-11" db="EMBL/GenBank/DDBJ databases">
        <authorList>
            <person name="McCartney M.A."/>
            <person name="Auch B."/>
            <person name="Kono T."/>
            <person name="Mallez S."/>
            <person name="Becker A."/>
            <person name="Gohl D.M."/>
            <person name="Silverstein K.A.T."/>
            <person name="Koren S."/>
            <person name="Bechman K.B."/>
            <person name="Herman A."/>
            <person name="Abrahante J.E."/>
            <person name="Garbe J."/>
        </authorList>
    </citation>
    <scope>NUCLEOTIDE SEQUENCE</scope>
    <source>
        <strain evidence="3">Duluth1</strain>
        <tissue evidence="3">Whole animal</tissue>
    </source>
</reference>
<evidence type="ECO:0000256" key="1">
    <source>
        <dbReference type="SAM" id="Coils"/>
    </source>
</evidence>
<accession>A0A9D4RSW1</accession>
<dbReference type="AlphaFoldDB" id="A0A9D4RSW1"/>
<reference evidence="3" key="1">
    <citation type="journal article" date="2019" name="bioRxiv">
        <title>The Genome of the Zebra Mussel, Dreissena polymorpha: A Resource for Invasive Species Research.</title>
        <authorList>
            <person name="McCartney M.A."/>
            <person name="Auch B."/>
            <person name="Kono T."/>
            <person name="Mallez S."/>
            <person name="Zhang Y."/>
            <person name="Obille A."/>
            <person name="Becker A."/>
            <person name="Abrahante J.E."/>
            <person name="Garbe J."/>
            <person name="Badalamenti J.P."/>
            <person name="Herman A."/>
            <person name="Mangelson H."/>
            <person name="Liachko I."/>
            <person name="Sullivan S."/>
            <person name="Sone E.D."/>
            <person name="Koren S."/>
            <person name="Silverstein K.A.T."/>
            <person name="Beckman K.B."/>
            <person name="Gohl D.M."/>
        </authorList>
    </citation>
    <scope>NUCLEOTIDE SEQUENCE</scope>
    <source>
        <strain evidence="3">Duluth1</strain>
        <tissue evidence="3">Whole animal</tissue>
    </source>
</reference>
<sequence length="1032" mass="114491">MKEDSTIKAIVPEPTMTNRALLRNRGKEDAIVAPEWPNTLLFDHNGSASTFFLIVAEFSVENWGSEGITAAASAVTVAAITASAAALTEAALTAATVTAAAVTASAAITTTSAVITATAAVIAATAASAVKGASGGAMATSTAGDATSTSGKGGSTSASATGGISDGDKLKVIFVPIYQLKEIVGVGKFDRKEVKGGIWRKNDSSHAYWKMTSRSLKLVKSLEMRLEKGFRTGEGINITQQKNKEQIWRGGKKVQERTRFGGKEFVETAQARFNQACQEPNESLEVWADGISEKYAASQAVNRFCLGLENIEASKDACLKRFKTMDEAKDYVHYYLHISSTNVQPKSSRRTSQRDDSEEVVNVFETSINRLQEQLDERLKQNQSLFDKQMAYNRSEGAGVGSTRWTIRQIMVDVVVVEAFNHGIITEIKPVIAEVVVIEVEKEVKEIMAGERQPGINDCFFYQIERSGKRHKNATHAMKWGIAEKNGVDKEMMAHKLSEKRGEVFLPPGENVDSYGKERHTLSLKTVDRGQTGSGSRGRRDVRFVNVETQTDDRSSESWSNAKRIVMSQVAELEEKNIEVNQLSSVSKYKMPIEINDKPVETVVDTAADVTIISEEPGRKHVNADTLSRPPMPDRVCSHYVTGKKLEDLPCFKVNCHYCVKAHENWARFTEEVDEAVPLGDRGRRCSSEDVSRVVLKGVPEGSTCGSETSNMSSTSNQEGAINLIRDSPVQISDVGGISGSGESGPEILNNGVTARDSGWYKINKINPSGDPELQEVAKDVLLEEEEAMEAHIEPALMRMIQVVQVVGGYQLKIWWKLKTKILIWKLFRNGGGGGLEEEEDVDGEEVQPMEEEEEEAFAVLTAGTRLCEVGTRLDEFLVGSKFYLWLRRVFPGFLEKESIRAVLARMARAISKRELRCIRRERIREEILKEKQELKERRIKERIERELRTLHTNPLHKFAESYVDTYRAVRLASCLAVRGRMASLSSSRTGPYDKPLPIKYCVVLLRGVLYELHARLKQRIVNAKKKTPLHI</sequence>
<comment type="caution">
    <text evidence="3">The sequence shown here is derived from an EMBL/GenBank/DDBJ whole genome shotgun (WGS) entry which is preliminary data.</text>
</comment>
<dbReference type="EMBL" id="JAIWYP010000001">
    <property type="protein sequence ID" value="KAH3880396.1"/>
    <property type="molecule type" value="Genomic_DNA"/>
</dbReference>
<organism evidence="3 4">
    <name type="scientific">Dreissena polymorpha</name>
    <name type="common">Zebra mussel</name>
    <name type="synonym">Mytilus polymorpha</name>
    <dbReference type="NCBI Taxonomy" id="45954"/>
    <lineage>
        <taxon>Eukaryota</taxon>
        <taxon>Metazoa</taxon>
        <taxon>Spiralia</taxon>
        <taxon>Lophotrochozoa</taxon>
        <taxon>Mollusca</taxon>
        <taxon>Bivalvia</taxon>
        <taxon>Autobranchia</taxon>
        <taxon>Heteroconchia</taxon>
        <taxon>Euheterodonta</taxon>
        <taxon>Imparidentia</taxon>
        <taxon>Neoheterodontei</taxon>
        <taxon>Myida</taxon>
        <taxon>Dreissenoidea</taxon>
        <taxon>Dreissenidae</taxon>
        <taxon>Dreissena</taxon>
    </lineage>
</organism>
<proteinExistence type="predicted"/>
<dbReference type="InterPro" id="IPR021109">
    <property type="entry name" value="Peptidase_aspartic_dom_sf"/>
</dbReference>
<gene>
    <name evidence="3" type="ORF">DPMN_004310</name>
</gene>
<dbReference type="Proteomes" id="UP000828390">
    <property type="component" value="Unassembled WGS sequence"/>
</dbReference>
<dbReference type="SUPFAM" id="SSF50630">
    <property type="entry name" value="Acid proteases"/>
    <property type="match status" value="1"/>
</dbReference>
<keyword evidence="4" id="KW-1185">Reference proteome</keyword>
<evidence type="ECO:0000313" key="4">
    <source>
        <dbReference type="Proteomes" id="UP000828390"/>
    </source>
</evidence>
<evidence type="ECO:0000256" key="2">
    <source>
        <dbReference type="SAM" id="MobiDB-lite"/>
    </source>
</evidence>
<evidence type="ECO:0000313" key="3">
    <source>
        <dbReference type="EMBL" id="KAH3880396.1"/>
    </source>
</evidence>